<comment type="caution">
    <text evidence="1">The sequence shown here is derived from an EMBL/GenBank/DDBJ whole genome shotgun (WGS) entry which is preliminary data.</text>
</comment>
<dbReference type="InterPro" id="IPR025591">
    <property type="entry name" value="RloB"/>
</dbReference>
<dbReference type="Pfam" id="PF13707">
    <property type="entry name" value="RloB"/>
    <property type="match status" value="1"/>
</dbReference>
<evidence type="ECO:0000313" key="2">
    <source>
        <dbReference type="Proteomes" id="UP001154420"/>
    </source>
</evidence>
<keyword evidence="2" id="KW-1185">Reference proteome</keyword>
<reference evidence="1" key="1">
    <citation type="submission" date="2018-09" db="EMBL/GenBank/DDBJ databases">
        <title>Murine metabolic-syndrome-specific gut microbial biobank.</title>
        <authorList>
            <person name="Liu C."/>
        </authorList>
    </citation>
    <scope>NUCLEOTIDE SEQUENCE</scope>
    <source>
        <strain evidence="1">D42-62</strain>
    </source>
</reference>
<accession>A0A9X5BES6</accession>
<gene>
    <name evidence="1" type="ORF">D5281_06805</name>
</gene>
<protein>
    <submittedName>
        <fullName evidence="1">RloB domain-containing protein</fullName>
    </submittedName>
</protein>
<sequence>MVLFRYLRILNMYGGNILEKLNLRIPKSYNFENESESVEPRIKFYCVSEGATEESYFYGVRNNKVELNIKNDVYIEVIEKQKGQETLSHPMQLVNACLFQMGRIDAEGNQIPEDKWKENCKWDDFDMQADCVCVIFDRDYRKLEESLDTIFDLCNQHRIKVIMSNPNFELWLLMHFPNLEQYSPKMLLDNKKNLRHQLFDDASTNKKYLEILVSKNAEGYSKGSKIRFERFLPFVDRAIGQAKIYSEDIKSLVDNLGTSMGRLMEEMRS</sequence>
<proteinExistence type="predicted"/>
<evidence type="ECO:0000313" key="1">
    <source>
        <dbReference type="EMBL" id="NBJ92312.1"/>
    </source>
</evidence>
<dbReference type="AlphaFoldDB" id="A0A9X5BES6"/>
<dbReference type="Proteomes" id="UP001154420">
    <property type="component" value="Unassembled WGS sequence"/>
</dbReference>
<organism evidence="1 2">
    <name type="scientific">Parablautia muri</name>
    <dbReference type="NCBI Taxonomy" id="2320879"/>
    <lineage>
        <taxon>Bacteria</taxon>
        <taxon>Bacillati</taxon>
        <taxon>Bacillota</taxon>
        <taxon>Clostridia</taxon>
        <taxon>Lachnospirales</taxon>
        <taxon>Lachnospiraceae</taxon>
        <taxon>Parablautia</taxon>
    </lineage>
</organism>
<name>A0A9X5BES6_9FIRM</name>
<dbReference type="EMBL" id="QZDT01000007">
    <property type="protein sequence ID" value="NBJ92312.1"/>
    <property type="molecule type" value="Genomic_DNA"/>
</dbReference>